<proteinExistence type="predicted"/>
<accession>A0A6J0K6V6</accession>
<feature type="region of interest" description="Disordered" evidence="1">
    <location>
        <begin position="167"/>
        <end position="188"/>
    </location>
</feature>
<feature type="region of interest" description="Disordered" evidence="1">
    <location>
        <begin position="92"/>
        <end position="127"/>
    </location>
</feature>
<dbReference type="KEGG" id="rsz:108815685"/>
<dbReference type="RefSeq" id="XP_018443712.1">
    <property type="nucleotide sequence ID" value="XM_018588210.1"/>
</dbReference>
<dbReference type="Proteomes" id="UP000504610">
    <property type="component" value="Chromosome 7"/>
</dbReference>
<feature type="compositionally biased region" description="Basic and acidic residues" evidence="1">
    <location>
        <begin position="351"/>
        <end position="360"/>
    </location>
</feature>
<protein>
    <submittedName>
        <fullName evidence="4">Uncharacterized protein LOC108815685</fullName>
    </submittedName>
</protein>
<evidence type="ECO:0000313" key="4">
    <source>
        <dbReference type="RefSeq" id="XP_018443712.1"/>
    </source>
</evidence>
<keyword evidence="3" id="KW-1185">Reference proteome</keyword>
<evidence type="ECO:0000259" key="2">
    <source>
        <dbReference type="Pfam" id="PF14392"/>
    </source>
</evidence>
<evidence type="ECO:0000313" key="3">
    <source>
        <dbReference type="Proteomes" id="UP000504610"/>
    </source>
</evidence>
<evidence type="ECO:0000256" key="1">
    <source>
        <dbReference type="SAM" id="MobiDB-lite"/>
    </source>
</evidence>
<feature type="compositionally biased region" description="Basic residues" evidence="1">
    <location>
        <begin position="331"/>
        <end position="343"/>
    </location>
</feature>
<feature type="region of interest" description="Disordered" evidence="1">
    <location>
        <begin position="295"/>
        <end position="360"/>
    </location>
</feature>
<dbReference type="InterPro" id="IPR025836">
    <property type="entry name" value="Zn_knuckle_CX2CX4HX4C"/>
</dbReference>
<dbReference type="GeneID" id="108815685"/>
<sequence>MDVNFDEGVELAVNLRYDRLVGFCRLCARLTHDQSRCPTKVQEVQEVKEERPLSDHGPKPLSYKAAVGNGEGNVGGADTRTRGVKEDIKGKGIAREGQGPYRNEGRTRGKFGGGYGEGPPRRQYGYGAPREDQRRFAINTRGVQQLRDGAGDALPHPQKLMMDAFKGAHQPPRKSQETRKQEGSSGTRKALLFEDSVAMVGLEEGETSQDRKEVEERQVDVDKELKEVTGEAKDVVDDAKQQISPLDEANLVVEGVLLSDSELLDEEWEEGEVPDFMEDMEMGPLVAEGVGNEDTEVASIPTGDEEGAGPKATKKKGAKGGTGGGAAGTRLVHKLLSPRKTKIAKAPVKNGEGKKAGNKP</sequence>
<name>A0A6J0K6V6_RAPSA</name>
<reference evidence="4" key="2">
    <citation type="submission" date="2025-08" db="UniProtKB">
        <authorList>
            <consortium name="RefSeq"/>
        </authorList>
    </citation>
    <scope>IDENTIFICATION</scope>
    <source>
        <tissue evidence="4">Leaf</tissue>
    </source>
</reference>
<dbReference type="Pfam" id="PF14392">
    <property type="entry name" value="zf-CCHC_4"/>
    <property type="match status" value="1"/>
</dbReference>
<gene>
    <name evidence="4" type="primary">LOC108815685</name>
</gene>
<feature type="domain" description="Zinc knuckle CX2CX4HX4C" evidence="2">
    <location>
        <begin position="1"/>
        <end position="38"/>
    </location>
</feature>
<organism evidence="3 4">
    <name type="scientific">Raphanus sativus</name>
    <name type="common">Radish</name>
    <name type="synonym">Raphanus raphanistrum var. sativus</name>
    <dbReference type="NCBI Taxonomy" id="3726"/>
    <lineage>
        <taxon>Eukaryota</taxon>
        <taxon>Viridiplantae</taxon>
        <taxon>Streptophyta</taxon>
        <taxon>Embryophyta</taxon>
        <taxon>Tracheophyta</taxon>
        <taxon>Spermatophyta</taxon>
        <taxon>Magnoliopsida</taxon>
        <taxon>eudicotyledons</taxon>
        <taxon>Gunneridae</taxon>
        <taxon>Pentapetalae</taxon>
        <taxon>rosids</taxon>
        <taxon>malvids</taxon>
        <taxon>Brassicales</taxon>
        <taxon>Brassicaceae</taxon>
        <taxon>Brassiceae</taxon>
        <taxon>Raphanus</taxon>
    </lineage>
</organism>
<reference evidence="3" key="1">
    <citation type="journal article" date="2019" name="Database">
        <title>The radish genome database (RadishGD): an integrated information resource for radish genomics.</title>
        <authorList>
            <person name="Yu H.J."/>
            <person name="Baek S."/>
            <person name="Lee Y.J."/>
            <person name="Cho A."/>
            <person name="Mun J.H."/>
        </authorList>
    </citation>
    <scope>NUCLEOTIDE SEQUENCE [LARGE SCALE GENOMIC DNA]</scope>
    <source>
        <strain evidence="3">cv. WK10039</strain>
    </source>
</reference>
<dbReference type="AlphaFoldDB" id="A0A6J0K6V6"/>